<evidence type="ECO:0000313" key="3">
    <source>
        <dbReference type="Proteomes" id="UP000485058"/>
    </source>
</evidence>
<dbReference type="AlphaFoldDB" id="A0A699Z8S9"/>
<accession>A0A699Z8S9</accession>
<comment type="caution">
    <text evidence="2">The sequence shown here is derived from an EMBL/GenBank/DDBJ whole genome shotgun (WGS) entry which is preliminary data.</text>
</comment>
<sequence length="87" mass="9878">MHPWQSTFAMRSAMSSQASFGADEDGDEEYNQPAGQHTATASILVKYNGDIFQDSDEEEEDFDDVVRHCTSECHALYHLRQHLNDLV</sequence>
<gene>
    <name evidence="2" type="ORF">HaLaN_11859</name>
</gene>
<name>A0A699Z8S9_HAELA</name>
<dbReference type="Proteomes" id="UP000485058">
    <property type="component" value="Unassembled WGS sequence"/>
</dbReference>
<feature type="region of interest" description="Disordered" evidence="1">
    <location>
        <begin position="15"/>
        <end position="37"/>
    </location>
</feature>
<organism evidence="2 3">
    <name type="scientific">Haematococcus lacustris</name>
    <name type="common">Green alga</name>
    <name type="synonym">Haematococcus pluvialis</name>
    <dbReference type="NCBI Taxonomy" id="44745"/>
    <lineage>
        <taxon>Eukaryota</taxon>
        <taxon>Viridiplantae</taxon>
        <taxon>Chlorophyta</taxon>
        <taxon>core chlorophytes</taxon>
        <taxon>Chlorophyceae</taxon>
        <taxon>CS clade</taxon>
        <taxon>Chlamydomonadales</taxon>
        <taxon>Haematococcaceae</taxon>
        <taxon>Haematococcus</taxon>
    </lineage>
</organism>
<keyword evidence="3" id="KW-1185">Reference proteome</keyword>
<reference evidence="2 3" key="1">
    <citation type="submission" date="2020-02" db="EMBL/GenBank/DDBJ databases">
        <title>Draft genome sequence of Haematococcus lacustris strain NIES-144.</title>
        <authorList>
            <person name="Morimoto D."/>
            <person name="Nakagawa S."/>
            <person name="Yoshida T."/>
            <person name="Sawayama S."/>
        </authorList>
    </citation>
    <scope>NUCLEOTIDE SEQUENCE [LARGE SCALE GENOMIC DNA]</scope>
    <source>
        <strain evidence="2 3">NIES-144</strain>
    </source>
</reference>
<proteinExistence type="predicted"/>
<protein>
    <submittedName>
        <fullName evidence="2">Uncharacterized protein</fullName>
    </submittedName>
</protein>
<evidence type="ECO:0000313" key="2">
    <source>
        <dbReference type="EMBL" id="GFH15606.1"/>
    </source>
</evidence>
<evidence type="ECO:0000256" key="1">
    <source>
        <dbReference type="SAM" id="MobiDB-lite"/>
    </source>
</evidence>
<dbReference type="EMBL" id="BLLF01000873">
    <property type="protein sequence ID" value="GFH15606.1"/>
    <property type="molecule type" value="Genomic_DNA"/>
</dbReference>